<protein>
    <submittedName>
        <fullName evidence="5">Response regulator</fullName>
    </submittedName>
</protein>
<name>A0A8J6UHS3_9BACT</name>
<dbReference type="PANTHER" id="PTHR44591">
    <property type="entry name" value="STRESS RESPONSE REGULATOR PROTEIN 1"/>
    <property type="match status" value="1"/>
</dbReference>
<dbReference type="Pfam" id="PF00072">
    <property type="entry name" value="Response_reg"/>
    <property type="match status" value="1"/>
</dbReference>
<evidence type="ECO:0000313" key="5">
    <source>
        <dbReference type="EMBL" id="MBD1401878.1"/>
    </source>
</evidence>
<dbReference type="InterPro" id="IPR011006">
    <property type="entry name" value="CheY-like_superfamily"/>
</dbReference>
<dbReference type="SMART" id="SM00448">
    <property type="entry name" value="REC"/>
    <property type="match status" value="1"/>
</dbReference>
<dbReference type="EMBL" id="JACWUN010000026">
    <property type="protein sequence ID" value="MBD1401878.1"/>
    <property type="molecule type" value="Genomic_DNA"/>
</dbReference>
<dbReference type="Proteomes" id="UP000632828">
    <property type="component" value="Unassembled WGS sequence"/>
</dbReference>
<evidence type="ECO:0000256" key="1">
    <source>
        <dbReference type="ARBA" id="ARBA00022553"/>
    </source>
</evidence>
<reference evidence="5" key="1">
    <citation type="submission" date="2020-09" db="EMBL/GenBank/DDBJ databases">
        <title>Pelobacter alkaliphilus sp. nov., a novel anaerobic arsenate-reducing bacterium from terrestrial mud volcano.</title>
        <authorList>
            <person name="Khomyakova M.A."/>
            <person name="Merkel A.Y."/>
            <person name="Slobodkin A.I."/>
        </authorList>
    </citation>
    <scope>NUCLEOTIDE SEQUENCE</scope>
    <source>
        <strain evidence="5">M08fum</strain>
    </source>
</reference>
<evidence type="ECO:0000256" key="3">
    <source>
        <dbReference type="PROSITE-ProRule" id="PRU00169"/>
    </source>
</evidence>
<dbReference type="GO" id="GO:0000160">
    <property type="term" value="P:phosphorelay signal transduction system"/>
    <property type="evidence" value="ECO:0007669"/>
    <property type="project" value="UniProtKB-KW"/>
</dbReference>
<feature type="domain" description="Response regulatory" evidence="4">
    <location>
        <begin position="3"/>
        <end position="119"/>
    </location>
</feature>
<dbReference type="Gene3D" id="3.40.50.2300">
    <property type="match status" value="1"/>
</dbReference>
<proteinExistence type="predicted"/>
<keyword evidence="2" id="KW-0902">Two-component regulatory system</keyword>
<dbReference type="RefSeq" id="WP_191157917.1">
    <property type="nucleotide sequence ID" value="NZ_JACWUN010000026.1"/>
</dbReference>
<keyword evidence="6" id="KW-1185">Reference proteome</keyword>
<evidence type="ECO:0000313" key="6">
    <source>
        <dbReference type="Proteomes" id="UP000632828"/>
    </source>
</evidence>
<keyword evidence="1 3" id="KW-0597">Phosphoprotein</keyword>
<dbReference type="PANTHER" id="PTHR44591:SF14">
    <property type="entry name" value="PROTEIN PILG"/>
    <property type="match status" value="1"/>
</dbReference>
<dbReference type="InterPro" id="IPR050595">
    <property type="entry name" value="Bact_response_regulator"/>
</dbReference>
<evidence type="ECO:0000256" key="2">
    <source>
        <dbReference type="ARBA" id="ARBA00023012"/>
    </source>
</evidence>
<accession>A0A8J6UHS3</accession>
<organism evidence="5 6">
    <name type="scientific">Pelovirga terrestris</name>
    <dbReference type="NCBI Taxonomy" id="2771352"/>
    <lineage>
        <taxon>Bacteria</taxon>
        <taxon>Pseudomonadati</taxon>
        <taxon>Thermodesulfobacteriota</taxon>
        <taxon>Desulfuromonadia</taxon>
        <taxon>Geobacterales</taxon>
        <taxon>Geobacteraceae</taxon>
        <taxon>Pelovirga</taxon>
    </lineage>
</organism>
<feature type="modified residue" description="4-aspartylphosphate" evidence="3">
    <location>
        <position position="52"/>
    </location>
</feature>
<comment type="caution">
    <text evidence="5">The sequence shown here is derived from an EMBL/GenBank/DDBJ whole genome shotgun (WGS) entry which is preliminary data.</text>
</comment>
<dbReference type="SUPFAM" id="SSF52172">
    <property type="entry name" value="CheY-like"/>
    <property type="match status" value="1"/>
</dbReference>
<gene>
    <name evidence="5" type="ORF">ICT70_14545</name>
</gene>
<sequence>MAKILFAEDSDTDYAYLADILKNAAHQYVGVRNGEDAEAHAQREKFDLFILDVIMPGKNGFQICRSLKRNPQTAGTPVIITTSKDSDSDKFWGEKQGADVYITKPFTPNQLLAEINKVLN</sequence>
<evidence type="ECO:0000259" key="4">
    <source>
        <dbReference type="PROSITE" id="PS50110"/>
    </source>
</evidence>
<dbReference type="PROSITE" id="PS50110">
    <property type="entry name" value="RESPONSE_REGULATORY"/>
    <property type="match status" value="1"/>
</dbReference>
<dbReference type="InterPro" id="IPR001789">
    <property type="entry name" value="Sig_transdc_resp-reg_receiver"/>
</dbReference>
<dbReference type="AlphaFoldDB" id="A0A8J6UHS3"/>